<proteinExistence type="predicted"/>
<accession>A0A6B3SP27</accession>
<evidence type="ECO:0000256" key="1">
    <source>
        <dbReference type="SAM" id="Phobius"/>
    </source>
</evidence>
<evidence type="ECO:0000313" key="4">
    <source>
        <dbReference type="Proteomes" id="UP000482155"/>
    </source>
</evidence>
<name>A0A6B3SP27_9BURK</name>
<keyword evidence="4" id="KW-1185">Reference proteome</keyword>
<gene>
    <name evidence="3" type="ORF">G3574_08145</name>
</gene>
<reference evidence="3 4" key="1">
    <citation type="submission" date="2020-02" db="EMBL/GenBank/DDBJ databases">
        <authorList>
            <person name="Kim M.K."/>
        </authorList>
    </citation>
    <scope>NUCLEOTIDE SEQUENCE [LARGE SCALE GENOMIC DNA]</scope>
    <source>
        <strain evidence="3 4">17J57-3</strain>
    </source>
</reference>
<sequence>MTSRQNGVALVEFALILPLLLILTFIVTEFGRALYQYNTITKSVRDAARYLSMQPPNTGTAQARNLVVYGNTAGTGNPLALGLTAANVPDPTWTQAGTYPVMNLVTISVTGYTFRSMMPSAFGINFGNFAFSPISATMRSPL</sequence>
<dbReference type="RefSeq" id="WP_163961874.1">
    <property type="nucleotide sequence ID" value="NZ_JAAIVB010000026.1"/>
</dbReference>
<dbReference type="EMBL" id="JAAIVB010000026">
    <property type="protein sequence ID" value="NEX61045.1"/>
    <property type="molecule type" value="Genomic_DNA"/>
</dbReference>
<protein>
    <submittedName>
        <fullName evidence="3">Pilus assembly protein</fullName>
    </submittedName>
</protein>
<dbReference type="AlphaFoldDB" id="A0A6B3SP27"/>
<evidence type="ECO:0000313" key="3">
    <source>
        <dbReference type="EMBL" id="NEX61045.1"/>
    </source>
</evidence>
<dbReference type="Proteomes" id="UP000482155">
    <property type="component" value="Unassembled WGS sequence"/>
</dbReference>
<dbReference type="Pfam" id="PF07811">
    <property type="entry name" value="TadE"/>
    <property type="match status" value="1"/>
</dbReference>
<organism evidence="3 4">
    <name type="scientific">Noviherbaspirillum galbum</name>
    <dbReference type="NCBI Taxonomy" id="2709383"/>
    <lineage>
        <taxon>Bacteria</taxon>
        <taxon>Pseudomonadati</taxon>
        <taxon>Pseudomonadota</taxon>
        <taxon>Betaproteobacteria</taxon>
        <taxon>Burkholderiales</taxon>
        <taxon>Oxalobacteraceae</taxon>
        <taxon>Noviherbaspirillum</taxon>
    </lineage>
</organism>
<evidence type="ECO:0000259" key="2">
    <source>
        <dbReference type="Pfam" id="PF07811"/>
    </source>
</evidence>
<dbReference type="InterPro" id="IPR012495">
    <property type="entry name" value="TadE-like_dom"/>
</dbReference>
<keyword evidence="1" id="KW-0472">Membrane</keyword>
<feature type="transmembrane region" description="Helical" evidence="1">
    <location>
        <begin position="13"/>
        <end position="35"/>
    </location>
</feature>
<keyword evidence="1" id="KW-1133">Transmembrane helix</keyword>
<feature type="domain" description="TadE-like" evidence="2">
    <location>
        <begin position="7"/>
        <end position="49"/>
    </location>
</feature>
<comment type="caution">
    <text evidence="3">The sequence shown here is derived from an EMBL/GenBank/DDBJ whole genome shotgun (WGS) entry which is preliminary data.</text>
</comment>
<keyword evidence="1" id="KW-0812">Transmembrane</keyword>